<proteinExistence type="predicted"/>
<sequence length="476" mass="53181">MVTEVDHEEVQKLPPLSPLSQYLNSSALSIPIIMVYELESPVEKSEMVVFLRDIFIPINDRFSSIIITDGKGVQRWKKVEVSIEDHIFFPTLSSSNQTVEDNDALLDAYVSKIVMEPMLEGVRPAWEVHTFAYPTSNAKGTVVFKLSHAIGDGYSLMGALFTIHKRADDPTLPVSLPSYKPRLIGEGCSRWSRMKSVASKYVNTITDSVFQVMQATFLEDDKTAIRSGKAGVEFEPISMSSVTFPLDHIRQVQEKVGRTTVNEVMMGVISYAIQLYTQRTEKVFNGAPRMTALMVVNARMLRGFKSIADMLKAHIWGNHFSLLHVSLPSTPSDQDLINVDPLEFIIKSKDELRRKRNSLALYFTTRIWNILSTIKGPEAGAGHVHAIFKNTSISISSLIGPSQKMVIADHPINSFYYTVAGIPQSLVFTLVSYMGKLKVVVRTEREFINAQVFVSCMKDAFEKISDAAARGKDGTE</sequence>
<keyword evidence="3" id="KW-1185">Reference proteome</keyword>
<feature type="domain" description="O-acyltransferase WSD1 C-terminal" evidence="1">
    <location>
        <begin position="316"/>
        <end position="464"/>
    </location>
</feature>
<accession>A0A9Q0K7X4</accession>
<dbReference type="Pfam" id="PF06974">
    <property type="entry name" value="WS_DGAT_C"/>
    <property type="match status" value="1"/>
</dbReference>
<dbReference type="AlphaFoldDB" id="A0A9Q0K7X4"/>
<dbReference type="PANTHER" id="PTHR31650:SF34">
    <property type="entry name" value="O-ACYLTRANSFERASE WSD1-LIKE ISOFORM X1"/>
    <property type="match status" value="1"/>
</dbReference>
<dbReference type="InterPro" id="IPR009721">
    <property type="entry name" value="O-acyltransferase_WSD1_C"/>
</dbReference>
<dbReference type="GO" id="GO:0008374">
    <property type="term" value="F:O-acyltransferase activity"/>
    <property type="evidence" value="ECO:0007669"/>
    <property type="project" value="InterPro"/>
</dbReference>
<dbReference type="GO" id="GO:0005886">
    <property type="term" value="C:plasma membrane"/>
    <property type="evidence" value="ECO:0007669"/>
    <property type="project" value="TreeGrafter"/>
</dbReference>
<dbReference type="InterPro" id="IPR045034">
    <property type="entry name" value="O-acyltransferase_WSD1-like"/>
</dbReference>
<protein>
    <recommendedName>
        <fullName evidence="1">O-acyltransferase WSD1 C-terminal domain-containing protein</fullName>
    </recommendedName>
</protein>
<organism evidence="2 3">
    <name type="scientific">Protea cynaroides</name>
    <dbReference type="NCBI Taxonomy" id="273540"/>
    <lineage>
        <taxon>Eukaryota</taxon>
        <taxon>Viridiplantae</taxon>
        <taxon>Streptophyta</taxon>
        <taxon>Embryophyta</taxon>
        <taxon>Tracheophyta</taxon>
        <taxon>Spermatophyta</taxon>
        <taxon>Magnoliopsida</taxon>
        <taxon>Proteales</taxon>
        <taxon>Proteaceae</taxon>
        <taxon>Protea</taxon>
    </lineage>
</organism>
<dbReference type="EMBL" id="JAMYWD010000007">
    <property type="protein sequence ID" value="KAJ4965513.1"/>
    <property type="molecule type" value="Genomic_DNA"/>
</dbReference>
<name>A0A9Q0K7X4_9MAGN</name>
<dbReference type="OrthoDB" id="1841779at2759"/>
<evidence type="ECO:0000313" key="2">
    <source>
        <dbReference type="EMBL" id="KAJ4965513.1"/>
    </source>
</evidence>
<gene>
    <name evidence="2" type="ORF">NE237_017362</name>
</gene>
<comment type="caution">
    <text evidence="2">The sequence shown here is derived from an EMBL/GenBank/DDBJ whole genome shotgun (WGS) entry which is preliminary data.</text>
</comment>
<dbReference type="Proteomes" id="UP001141806">
    <property type="component" value="Unassembled WGS sequence"/>
</dbReference>
<evidence type="ECO:0000313" key="3">
    <source>
        <dbReference type="Proteomes" id="UP001141806"/>
    </source>
</evidence>
<dbReference type="GO" id="GO:0019432">
    <property type="term" value="P:triglyceride biosynthetic process"/>
    <property type="evidence" value="ECO:0007669"/>
    <property type="project" value="TreeGrafter"/>
</dbReference>
<evidence type="ECO:0000259" key="1">
    <source>
        <dbReference type="Pfam" id="PF06974"/>
    </source>
</evidence>
<dbReference type="PANTHER" id="PTHR31650">
    <property type="entry name" value="O-ACYLTRANSFERASE (WSD1-LIKE) FAMILY PROTEIN"/>
    <property type="match status" value="1"/>
</dbReference>
<reference evidence="2" key="1">
    <citation type="journal article" date="2023" name="Plant J.">
        <title>The genome of the king protea, Protea cynaroides.</title>
        <authorList>
            <person name="Chang J."/>
            <person name="Duong T.A."/>
            <person name="Schoeman C."/>
            <person name="Ma X."/>
            <person name="Roodt D."/>
            <person name="Barker N."/>
            <person name="Li Z."/>
            <person name="Van de Peer Y."/>
            <person name="Mizrachi E."/>
        </authorList>
    </citation>
    <scope>NUCLEOTIDE SEQUENCE</scope>
    <source>
        <tissue evidence="2">Young leaves</tissue>
    </source>
</reference>